<dbReference type="SUPFAM" id="SSF56112">
    <property type="entry name" value="Protein kinase-like (PK-like)"/>
    <property type="match status" value="1"/>
</dbReference>
<name>A0A398CY50_9BACT</name>
<dbReference type="GO" id="GO:0005524">
    <property type="term" value="F:ATP binding"/>
    <property type="evidence" value="ECO:0007669"/>
    <property type="project" value="InterPro"/>
</dbReference>
<organism evidence="2 3">
    <name type="scientific">Candidatus Cryosericum odellii</name>
    <dbReference type="NCBI Taxonomy" id="2290917"/>
    <lineage>
        <taxon>Bacteria</taxon>
        <taxon>Pseudomonadati</taxon>
        <taxon>Caldisericota/Cryosericota group</taxon>
        <taxon>Candidatus Cryosericota</taxon>
        <taxon>Candidatus Cryosericia</taxon>
        <taxon>Candidatus Cryosericales</taxon>
        <taxon>Candidatus Cryosericaceae</taxon>
        <taxon>Candidatus Cryosericum</taxon>
    </lineage>
</organism>
<dbReference type="EMBL" id="QXIU01000227">
    <property type="protein sequence ID" value="RIE07595.1"/>
    <property type="molecule type" value="Genomic_DNA"/>
</dbReference>
<evidence type="ECO:0000313" key="2">
    <source>
        <dbReference type="EMBL" id="RIE07595.1"/>
    </source>
</evidence>
<dbReference type="RefSeq" id="WP_119120514.1">
    <property type="nucleotide sequence ID" value="NZ_QXIU01000227.1"/>
</dbReference>
<dbReference type="Gene3D" id="3.30.200.20">
    <property type="entry name" value="Phosphorylase Kinase, domain 1"/>
    <property type="match status" value="1"/>
</dbReference>
<feature type="domain" description="Protein kinase" evidence="1">
    <location>
        <begin position="53"/>
        <end position="300"/>
    </location>
</feature>
<dbReference type="InterPro" id="IPR051678">
    <property type="entry name" value="AGP_Transferase"/>
</dbReference>
<dbReference type="Gene3D" id="3.90.1200.10">
    <property type="match status" value="1"/>
</dbReference>
<comment type="caution">
    <text evidence="2">The sequence shown here is derived from an EMBL/GenBank/DDBJ whole genome shotgun (WGS) entry which is preliminary data.</text>
</comment>
<gene>
    <name evidence="2" type="ORF">SMC5_09420</name>
</gene>
<evidence type="ECO:0000313" key="3">
    <source>
        <dbReference type="Proteomes" id="UP000266489"/>
    </source>
</evidence>
<accession>A0A398CY50</accession>
<protein>
    <recommendedName>
        <fullName evidence="1">Protein kinase domain-containing protein</fullName>
    </recommendedName>
</protein>
<dbReference type="Pfam" id="PF01636">
    <property type="entry name" value="APH"/>
    <property type="match status" value="1"/>
</dbReference>
<dbReference type="InterPro" id="IPR011009">
    <property type="entry name" value="Kinase-like_dom_sf"/>
</dbReference>
<dbReference type="InterPro" id="IPR000719">
    <property type="entry name" value="Prot_kinase_dom"/>
</dbReference>
<dbReference type="InterPro" id="IPR002575">
    <property type="entry name" value="Aminoglycoside_PTrfase"/>
</dbReference>
<dbReference type="PANTHER" id="PTHR21310">
    <property type="entry name" value="AMINOGLYCOSIDE PHOSPHOTRANSFERASE-RELATED-RELATED"/>
    <property type="match status" value="1"/>
</dbReference>
<dbReference type="PROSITE" id="PS50011">
    <property type="entry name" value="PROTEIN_KINASE_DOM"/>
    <property type="match status" value="1"/>
</dbReference>
<dbReference type="OrthoDB" id="3806873at2"/>
<dbReference type="AlphaFoldDB" id="A0A398CY50"/>
<dbReference type="Proteomes" id="UP000266489">
    <property type="component" value="Unassembled WGS sequence"/>
</dbReference>
<sequence length="300" mass="33384">MKHAVDSGTTESIQPRIRAITCDLTPAERLPPMSLDPMTLRLPAQVLAITGPVVHRSSPHHGRCGLVLLLQNASEQRFVLKVARGAYRMQEIALEYEVLKLLHGTEIPVPKPLVHVQNRPLGFLLMEHAAGRSATDVLREAGSRDDRNRIAVAVGSMLSTLHHLPVGTVSWQECVDGQLLWAERHLQEKVMSRAEFRAKGITGDPVKELERLRATCPEPGVVAVLHGDFRPKNVLLDGERITSVLDWSFTDLGDPWYDLATMFGYLDPAGQQVFLNAYGLEAVDHERLAWFRSLSVYLAV</sequence>
<proteinExistence type="predicted"/>
<reference evidence="2 3" key="1">
    <citation type="submission" date="2018-09" db="EMBL/GenBank/DDBJ databases">
        <title>Discovery and Ecogenomic Context for Candidatus Cryosericales, a Global Caldiserica Order Active in Thawing Permafrost.</title>
        <authorList>
            <person name="Martinez M.A."/>
            <person name="Woodcroft B.J."/>
            <person name="Ignacio Espinoza J.C."/>
            <person name="Zayed A."/>
            <person name="Singleton C.M."/>
            <person name="Boyd J."/>
            <person name="Li Y.-F."/>
            <person name="Purvine S."/>
            <person name="Maughan H."/>
            <person name="Hodgkins S.B."/>
            <person name="Anderson D."/>
            <person name="Sederholm M."/>
            <person name="Temperton B."/>
            <person name="Saleska S.R."/>
            <person name="Tyson G.W."/>
            <person name="Rich V.I."/>
        </authorList>
    </citation>
    <scope>NUCLEOTIDE SEQUENCE [LARGE SCALE GENOMIC DNA]</scope>
    <source>
        <strain evidence="2 3">SMC5</strain>
    </source>
</reference>
<evidence type="ECO:0000259" key="1">
    <source>
        <dbReference type="PROSITE" id="PS50011"/>
    </source>
</evidence>
<dbReference type="GO" id="GO:0004672">
    <property type="term" value="F:protein kinase activity"/>
    <property type="evidence" value="ECO:0007669"/>
    <property type="project" value="InterPro"/>
</dbReference>